<keyword evidence="3" id="KW-1185">Reference proteome</keyword>
<organism evidence="2 3">
    <name type="scientific">Brassica cretica</name>
    <name type="common">Mustard</name>
    <dbReference type="NCBI Taxonomy" id="69181"/>
    <lineage>
        <taxon>Eukaryota</taxon>
        <taxon>Viridiplantae</taxon>
        <taxon>Streptophyta</taxon>
        <taxon>Embryophyta</taxon>
        <taxon>Tracheophyta</taxon>
        <taxon>Spermatophyta</taxon>
        <taxon>Magnoliopsida</taxon>
        <taxon>eudicotyledons</taxon>
        <taxon>Gunneridae</taxon>
        <taxon>Pentapetalae</taxon>
        <taxon>rosids</taxon>
        <taxon>malvids</taxon>
        <taxon>Brassicales</taxon>
        <taxon>Brassicaceae</taxon>
        <taxon>Brassiceae</taxon>
        <taxon>Brassica</taxon>
    </lineage>
</organism>
<comment type="caution">
    <text evidence="2">The sequence shown here is derived from an EMBL/GenBank/DDBJ whole genome shotgun (WGS) entry which is preliminary data.</text>
</comment>
<reference evidence="2 3" key="1">
    <citation type="journal article" date="2020" name="BMC Genomics">
        <title>Intraspecific diversification of the crop wild relative Brassica cretica Lam. using demographic model selection.</title>
        <authorList>
            <person name="Kioukis A."/>
            <person name="Michalopoulou V.A."/>
            <person name="Briers L."/>
            <person name="Pirintsos S."/>
            <person name="Studholme D.J."/>
            <person name="Pavlidis P."/>
            <person name="Sarris P.F."/>
        </authorList>
    </citation>
    <scope>NUCLEOTIDE SEQUENCE [LARGE SCALE GENOMIC DNA]</scope>
    <source>
        <strain evidence="3">cv. PFS-1207/04</strain>
    </source>
</reference>
<dbReference type="PANTHER" id="PTHR12984:SF3">
    <property type="entry name" value="N-TERMINAL KINASE-LIKE PROTEIN"/>
    <property type="match status" value="1"/>
</dbReference>
<sequence length="213" mass="23107">MPSRRLNTSKLLEDGEYFQNKLVDTIHFMDILNLKDSVEKDTFFRKLPNVAEQLPREIVPYLKAHVVPFFLLTWTNCKSSRLIFLNSEVRSKAFQAVEQFLEILKQNYEKTNYGETGGTGGGSAIPETAGLIGSSAPLASYSSSAPSLASAASNATSTGKTVQSTDDEDPWAAIAAPPPTSREKPLSSGRGRVAKPAAPRLGAQRINRTSSGM</sequence>
<proteinExistence type="predicted"/>
<feature type="region of interest" description="Disordered" evidence="1">
    <location>
        <begin position="153"/>
        <end position="213"/>
    </location>
</feature>
<dbReference type="InterPro" id="IPR051177">
    <property type="entry name" value="CIK-Related_Protein"/>
</dbReference>
<evidence type="ECO:0000256" key="1">
    <source>
        <dbReference type="SAM" id="MobiDB-lite"/>
    </source>
</evidence>
<dbReference type="PANTHER" id="PTHR12984">
    <property type="entry name" value="SCY1-RELATED S/T PROTEIN KINASE-LIKE"/>
    <property type="match status" value="1"/>
</dbReference>
<evidence type="ECO:0000313" key="2">
    <source>
        <dbReference type="EMBL" id="KAF3576907.1"/>
    </source>
</evidence>
<name>A0ABQ7DFX9_BRACR</name>
<dbReference type="Proteomes" id="UP000266723">
    <property type="component" value="Unassembled WGS sequence"/>
</dbReference>
<dbReference type="EMBL" id="QGKV02000649">
    <property type="protein sequence ID" value="KAF3576907.1"/>
    <property type="molecule type" value="Genomic_DNA"/>
</dbReference>
<evidence type="ECO:0000313" key="3">
    <source>
        <dbReference type="Proteomes" id="UP000266723"/>
    </source>
</evidence>
<protein>
    <submittedName>
        <fullName evidence="2">Uncharacterized protein</fullName>
    </submittedName>
</protein>
<gene>
    <name evidence="2" type="ORF">DY000_02028417</name>
</gene>
<accession>A0ABQ7DFX9</accession>